<dbReference type="GO" id="GO:0005576">
    <property type="term" value="C:extracellular region"/>
    <property type="evidence" value="ECO:0007669"/>
    <property type="project" value="UniProtKB-SubCell"/>
</dbReference>
<reference evidence="14 15" key="1">
    <citation type="submission" date="2018-01" db="EMBL/GenBank/DDBJ databases">
        <title>Draft genome sequence of Jiangella sp. GTF31.</title>
        <authorList>
            <person name="Sahin N."/>
            <person name="Ay H."/>
            <person name="Saygin H."/>
        </authorList>
    </citation>
    <scope>NUCLEOTIDE SEQUENCE [LARGE SCALE GENOMIC DNA]</scope>
    <source>
        <strain evidence="14 15">GTF31</strain>
    </source>
</reference>
<dbReference type="SUPFAM" id="SSF51604">
    <property type="entry name" value="Enolase C-terminal domain-like"/>
    <property type="match status" value="1"/>
</dbReference>
<feature type="binding site" evidence="9">
    <location>
        <position position="337"/>
    </location>
    <ligand>
        <name>(2R)-2-phosphoglycerate</name>
        <dbReference type="ChEBI" id="CHEBI:58289"/>
    </ligand>
</feature>
<feature type="domain" description="Enolase N-terminal" evidence="13">
    <location>
        <begin position="4"/>
        <end position="133"/>
    </location>
</feature>
<dbReference type="PIRSF" id="PIRSF001400">
    <property type="entry name" value="Enolase"/>
    <property type="match status" value="1"/>
</dbReference>
<evidence type="ECO:0000256" key="8">
    <source>
        <dbReference type="ARBA" id="ARBA00023239"/>
    </source>
</evidence>
<accession>A0A2W2CD85</accession>
<dbReference type="PRINTS" id="PR00148">
    <property type="entry name" value="ENOLASE"/>
</dbReference>
<dbReference type="EMBL" id="POTW01000003">
    <property type="protein sequence ID" value="PZF86277.1"/>
    <property type="molecule type" value="Genomic_DNA"/>
</dbReference>
<comment type="caution">
    <text evidence="14">The sequence shown here is derived from an EMBL/GenBank/DDBJ whole genome shotgun (WGS) entry which is preliminary data.</text>
</comment>
<dbReference type="SFLD" id="SFLDS00001">
    <property type="entry name" value="Enolase"/>
    <property type="match status" value="1"/>
</dbReference>
<comment type="pathway">
    <text evidence="1 9">Carbohydrate degradation; glycolysis; pyruvate from D-glyceraldehyde 3-phosphate: step 4/5.</text>
</comment>
<dbReference type="InterPro" id="IPR029017">
    <property type="entry name" value="Enolase-like_N"/>
</dbReference>
<feature type="binding site" evidence="9 11">
    <location>
        <position position="243"/>
    </location>
    <ligand>
        <name>Mg(2+)</name>
        <dbReference type="ChEBI" id="CHEBI:18420"/>
    </ligand>
</feature>
<dbReference type="HAMAP" id="MF_00318">
    <property type="entry name" value="Enolase"/>
    <property type="match status" value="1"/>
</dbReference>
<dbReference type="InterPro" id="IPR020811">
    <property type="entry name" value="Enolase_N"/>
</dbReference>
<dbReference type="EC" id="4.2.1.11" evidence="3 9"/>
<feature type="binding site" evidence="9">
    <location>
        <position position="367"/>
    </location>
    <ligand>
        <name>(2R)-2-phosphoglycerate</name>
        <dbReference type="ChEBI" id="CHEBI:58289"/>
    </ligand>
</feature>
<dbReference type="SMART" id="SM01192">
    <property type="entry name" value="Enolase_C"/>
    <property type="match status" value="1"/>
</dbReference>
<dbReference type="AlphaFoldDB" id="A0A2W2CD85"/>
<keyword evidence="15" id="KW-1185">Reference proteome</keyword>
<comment type="cofactor">
    <cofactor evidence="9">
        <name>Mg(2+)</name>
        <dbReference type="ChEBI" id="CHEBI:18420"/>
    </cofactor>
    <text evidence="9">Binds a second Mg(2+) ion via substrate during catalysis.</text>
</comment>
<dbReference type="Pfam" id="PF00113">
    <property type="entry name" value="Enolase_C"/>
    <property type="match status" value="1"/>
</dbReference>
<evidence type="ECO:0000256" key="3">
    <source>
        <dbReference type="ARBA" id="ARBA00012058"/>
    </source>
</evidence>
<feature type="active site" description="Proton donor" evidence="9 10">
    <location>
        <position position="206"/>
    </location>
</feature>
<feature type="binding site" evidence="9">
    <location>
        <position position="162"/>
    </location>
    <ligand>
        <name>(2R)-2-phosphoglycerate</name>
        <dbReference type="ChEBI" id="CHEBI:58289"/>
    </ligand>
</feature>
<keyword evidence="5 9" id="KW-0964">Secreted</keyword>
<evidence type="ECO:0000313" key="14">
    <source>
        <dbReference type="EMBL" id="PZF86277.1"/>
    </source>
</evidence>
<comment type="catalytic activity">
    <reaction evidence="9">
        <text>(2R)-2-phosphoglycerate = phosphoenolpyruvate + H2O</text>
        <dbReference type="Rhea" id="RHEA:10164"/>
        <dbReference type="ChEBI" id="CHEBI:15377"/>
        <dbReference type="ChEBI" id="CHEBI:58289"/>
        <dbReference type="ChEBI" id="CHEBI:58702"/>
        <dbReference type="EC" id="4.2.1.11"/>
    </reaction>
</comment>
<evidence type="ECO:0000259" key="13">
    <source>
        <dbReference type="SMART" id="SM01193"/>
    </source>
</evidence>
<evidence type="ECO:0000256" key="5">
    <source>
        <dbReference type="ARBA" id="ARBA00022525"/>
    </source>
</evidence>
<dbReference type="Gene3D" id="3.30.390.10">
    <property type="entry name" value="Enolase-like, N-terminal domain"/>
    <property type="match status" value="1"/>
</dbReference>
<feature type="binding site" evidence="9 11">
    <location>
        <position position="286"/>
    </location>
    <ligand>
        <name>Mg(2+)</name>
        <dbReference type="ChEBI" id="CHEBI:18420"/>
    </ligand>
</feature>
<dbReference type="Proteomes" id="UP000248764">
    <property type="component" value="Unassembled WGS sequence"/>
</dbReference>
<comment type="subcellular location">
    <subcellularLocation>
        <location evidence="9">Cytoplasm</location>
    </subcellularLocation>
    <subcellularLocation>
        <location evidence="9">Secreted</location>
    </subcellularLocation>
    <subcellularLocation>
        <location evidence="9">Cell surface</location>
    </subcellularLocation>
    <text evidence="9">Fractions of enolase are present in both the cytoplasm and on the cell surface.</text>
</comment>
<evidence type="ECO:0000256" key="9">
    <source>
        <dbReference type="HAMAP-Rule" id="MF_00318"/>
    </source>
</evidence>
<feature type="binding site" evidence="9 11">
    <location>
        <position position="312"/>
    </location>
    <ligand>
        <name>Mg(2+)</name>
        <dbReference type="ChEBI" id="CHEBI:18420"/>
    </ligand>
</feature>
<feature type="domain" description="Enolase C-terminal TIM barrel" evidence="12">
    <location>
        <begin position="138"/>
        <end position="417"/>
    </location>
</feature>
<evidence type="ECO:0000256" key="4">
    <source>
        <dbReference type="ARBA" id="ARBA00017068"/>
    </source>
</evidence>
<dbReference type="GO" id="GO:0006096">
    <property type="term" value="P:glycolytic process"/>
    <property type="evidence" value="ECO:0007669"/>
    <property type="project" value="UniProtKB-UniRule"/>
</dbReference>
<dbReference type="SMART" id="SM01193">
    <property type="entry name" value="Enolase_N"/>
    <property type="match status" value="1"/>
</dbReference>
<dbReference type="GO" id="GO:0000015">
    <property type="term" value="C:phosphopyruvate hydratase complex"/>
    <property type="evidence" value="ECO:0007669"/>
    <property type="project" value="InterPro"/>
</dbReference>
<protein>
    <recommendedName>
        <fullName evidence="4 9">Enolase</fullName>
        <ecNumber evidence="3 9">4.2.1.11</ecNumber>
    </recommendedName>
    <alternativeName>
        <fullName evidence="9">2-phospho-D-glycerate hydro-lyase</fullName>
    </alternativeName>
    <alternativeName>
        <fullName evidence="9">2-phosphoglycerate dehydratase</fullName>
    </alternativeName>
</protein>
<organism evidence="14 15">
    <name type="scientific">Jiangella anatolica</name>
    <dbReference type="NCBI Taxonomy" id="2670374"/>
    <lineage>
        <taxon>Bacteria</taxon>
        <taxon>Bacillati</taxon>
        <taxon>Actinomycetota</taxon>
        <taxon>Actinomycetes</taxon>
        <taxon>Jiangellales</taxon>
        <taxon>Jiangellaceae</taxon>
        <taxon>Jiangella</taxon>
    </lineage>
</organism>
<evidence type="ECO:0000256" key="2">
    <source>
        <dbReference type="ARBA" id="ARBA00009604"/>
    </source>
</evidence>
<evidence type="ECO:0000256" key="11">
    <source>
        <dbReference type="PIRSR" id="PIRSR001400-3"/>
    </source>
</evidence>
<dbReference type="InterPro" id="IPR036849">
    <property type="entry name" value="Enolase-like_C_sf"/>
</dbReference>
<dbReference type="GO" id="GO:0009986">
    <property type="term" value="C:cell surface"/>
    <property type="evidence" value="ECO:0007669"/>
    <property type="project" value="UniProtKB-SubCell"/>
</dbReference>
<proteinExistence type="inferred from homology"/>
<keyword evidence="14" id="KW-0670">Pyruvate</keyword>
<comment type="function">
    <text evidence="9">Catalyzes the reversible conversion of 2-phosphoglycerate (2-PG) into phosphoenolpyruvate (PEP). It is essential for the degradation of carbohydrates via glycolysis.</text>
</comment>
<feature type="binding site" evidence="9">
    <location>
        <position position="388"/>
    </location>
    <ligand>
        <name>(2R)-2-phosphoglycerate</name>
        <dbReference type="ChEBI" id="CHEBI:58289"/>
    </ligand>
</feature>
<feature type="binding site" evidence="9">
    <location>
        <position position="366"/>
    </location>
    <ligand>
        <name>(2R)-2-phosphoglycerate</name>
        <dbReference type="ChEBI" id="CHEBI:58289"/>
    </ligand>
</feature>
<evidence type="ECO:0000313" key="15">
    <source>
        <dbReference type="Proteomes" id="UP000248764"/>
    </source>
</evidence>
<evidence type="ECO:0000259" key="12">
    <source>
        <dbReference type="SMART" id="SM01192"/>
    </source>
</evidence>
<feature type="active site" description="Proton acceptor" evidence="9 10">
    <location>
        <position position="337"/>
    </location>
</feature>
<dbReference type="UniPathway" id="UPA00109">
    <property type="reaction ID" value="UER00187"/>
</dbReference>
<dbReference type="SFLD" id="SFLDG00178">
    <property type="entry name" value="enolase"/>
    <property type="match status" value="1"/>
</dbReference>
<dbReference type="InterPro" id="IPR020810">
    <property type="entry name" value="Enolase_C"/>
</dbReference>
<dbReference type="GO" id="GO:0004634">
    <property type="term" value="F:phosphopyruvate hydratase activity"/>
    <property type="evidence" value="ECO:0007669"/>
    <property type="project" value="UniProtKB-UniRule"/>
</dbReference>
<dbReference type="SFLD" id="SFLDF00002">
    <property type="entry name" value="enolase"/>
    <property type="match status" value="1"/>
</dbReference>
<name>A0A2W2CD85_9ACTN</name>
<comment type="cofactor">
    <cofactor evidence="11">
        <name>Mg(2+)</name>
        <dbReference type="ChEBI" id="CHEBI:18420"/>
    </cofactor>
    <text evidence="11">Mg(2+) is required for catalysis and for stabilizing the dimer.</text>
</comment>
<sequence>MTRIDQVVAWEALDSRGRPTVACRVTVSGGSSGRAVVPSGASTGSYEAVELRDGGHRYGGKGVRRAVEQVNTVLADAVRGLDTAEPDAVDLLLEELDGSSRYARLGGNAVLAVSVAAARAGATAAGMSLARWLHGPGALPLPMPMINVISGGAHAGRAIDVQDLLVIPLGAAGFTEALEWCARVREEARRLALAAGHGAAVLVADEGGLGVPLGGNAEALDLLVRAIESAGFTPGTDVAVAIDVAANQLWTGDGYELGSEGRTLATAELVDEIAGWVARHPVVSVEDPLHEDDWDGWAAGTRRLAGVQVIGDDLFATDPSRLAEGVRRGAANAVLVKVNQNGTLRGARGVLDDAQRAGWATVVSARSGDTEDDWLADLAVGWRAGQIKVGSVHRSERCAKWNRLLELEATEDTTFTNPWREAAV</sequence>
<dbReference type="RefSeq" id="WP_111252969.1">
    <property type="nucleotide sequence ID" value="NZ_POTW01000003.1"/>
</dbReference>
<keyword evidence="8 9" id="KW-0456">Lyase</keyword>
<evidence type="ECO:0000256" key="7">
    <source>
        <dbReference type="ARBA" id="ARBA00023152"/>
    </source>
</evidence>
<dbReference type="PANTHER" id="PTHR11902">
    <property type="entry name" value="ENOLASE"/>
    <property type="match status" value="1"/>
</dbReference>
<keyword evidence="9 11" id="KW-0479">Metal-binding</keyword>
<gene>
    <name evidence="9" type="primary">eno</name>
    <name evidence="14" type="ORF">C1I92_01940</name>
</gene>
<evidence type="ECO:0000256" key="1">
    <source>
        <dbReference type="ARBA" id="ARBA00005031"/>
    </source>
</evidence>
<dbReference type="Gene3D" id="3.20.20.120">
    <property type="entry name" value="Enolase-like C-terminal domain"/>
    <property type="match status" value="1"/>
</dbReference>
<dbReference type="Pfam" id="PF03952">
    <property type="entry name" value="Enolase_N"/>
    <property type="match status" value="1"/>
</dbReference>
<dbReference type="PANTHER" id="PTHR11902:SF1">
    <property type="entry name" value="ENOLASE"/>
    <property type="match status" value="1"/>
</dbReference>
<dbReference type="GO" id="GO:0000287">
    <property type="term" value="F:magnesium ion binding"/>
    <property type="evidence" value="ECO:0007669"/>
    <property type="project" value="UniProtKB-UniRule"/>
</dbReference>
<evidence type="ECO:0000256" key="6">
    <source>
        <dbReference type="ARBA" id="ARBA00022842"/>
    </source>
</evidence>
<keyword evidence="9" id="KW-0963">Cytoplasm</keyword>
<evidence type="ECO:0000256" key="10">
    <source>
        <dbReference type="PIRSR" id="PIRSR001400-1"/>
    </source>
</evidence>
<dbReference type="NCBIfam" id="TIGR01060">
    <property type="entry name" value="eno"/>
    <property type="match status" value="1"/>
</dbReference>
<keyword evidence="6 9" id="KW-0460">Magnesium</keyword>
<dbReference type="InterPro" id="IPR000941">
    <property type="entry name" value="Enolase"/>
</dbReference>
<comment type="similarity">
    <text evidence="2 9">Belongs to the enolase family.</text>
</comment>
<dbReference type="SUPFAM" id="SSF54826">
    <property type="entry name" value="Enolase N-terminal domain-like"/>
    <property type="match status" value="1"/>
</dbReference>
<keyword evidence="7 9" id="KW-0324">Glycolysis</keyword>